<organism evidence="1 2">
    <name type="scientific">Ecytonucleospora hepatopenaei</name>
    <dbReference type="NCBI Taxonomy" id="646526"/>
    <lineage>
        <taxon>Eukaryota</taxon>
        <taxon>Fungi</taxon>
        <taxon>Fungi incertae sedis</taxon>
        <taxon>Microsporidia</taxon>
        <taxon>Enterocytozoonidae</taxon>
        <taxon>Ecytonucleospora</taxon>
    </lineage>
</organism>
<reference evidence="1 2" key="1">
    <citation type="journal article" date="2017" name="Environ. Microbiol.">
        <title>Decay of the glycolytic pathway and adaptation to intranuclear parasitism within Enterocytozoonidae microsporidia.</title>
        <authorList>
            <person name="Wiredu Boakye D."/>
            <person name="Jaroenlak P."/>
            <person name="Prachumwat A."/>
            <person name="Williams T.A."/>
            <person name="Bateman K.S."/>
            <person name="Itsathitphaisarn O."/>
            <person name="Sritunyalucksana K."/>
            <person name="Paszkiewicz K.H."/>
            <person name="Moore K.A."/>
            <person name="Stentiford G.D."/>
            <person name="Williams B.A."/>
        </authorList>
    </citation>
    <scope>NUCLEOTIDE SEQUENCE [LARGE SCALE GENOMIC DNA]</scope>
    <source>
        <strain evidence="1 2">TH1</strain>
    </source>
</reference>
<dbReference type="Proteomes" id="UP000192758">
    <property type="component" value="Unassembled WGS sequence"/>
</dbReference>
<name>A0A1W0E8J3_9MICR</name>
<protein>
    <submittedName>
        <fullName evidence="1">Uncharacterized protein</fullName>
    </submittedName>
</protein>
<evidence type="ECO:0000313" key="1">
    <source>
        <dbReference type="EMBL" id="OQS55575.1"/>
    </source>
</evidence>
<dbReference type="AlphaFoldDB" id="A0A1W0E8J3"/>
<gene>
    <name evidence="1" type="ORF">EHP00_651</name>
</gene>
<comment type="caution">
    <text evidence="1">The sequence shown here is derived from an EMBL/GenBank/DDBJ whole genome shotgun (WGS) entry which is preliminary data.</text>
</comment>
<dbReference type="VEuPathDB" id="MicrosporidiaDB:EHP00_651"/>
<sequence>MHMVGTELHEKILDESLNCTDLKLIAANYKTKEQIQKLGIYFLVNKNKIYEILKNTDSHEKQMLLLKLISKSLSNFKKQFF</sequence>
<keyword evidence="2" id="KW-1185">Reference proteome</keyword>
<proteinExistence type="predicted"/>
<accession>A0A1W0E8J3</accession>
<dbReference type="EMBL" id="MNPJ01000007">
    <property type="protein sequence ID" value="OQS55575.1"/>
    <property type="molecule type" value="Genomic_DNA"/>
</dbReference>
<evidence type="ECO:0000313" key="2">
    <source>
        <dbReference type="Proteomes" id="UP000192758"/>
    </source>
</evidence>